<name>A0A1G4I938_TRYEQ</name>
<dbReference type="Gene3D" id="1.10.238.10">
    <property type="entry name" value="EF-hand"/>
    <property type="match status" value="1"/>
</dbReference>
<keyword evidence="3" id="KW-0106">Calcium</keyword>
<evidence type="ECO:0000256" key="3">
    <source>
        <dbReference type="ARBA" id="ARBA00022837"/>
    </source>
</evidence>
<dbReference type="InterPro" id="IPR051581">
    <property type="entry name" value="Ca-bind"/>
</dbReference>
<dbReference type="SUPFAM" id="SSF47473">
    <property type="entry name" value="EF-hand"/>
    <property type="match status" value="1"/>
</dbReference>
<reference evidence="4" key="1">
    <citation type="submission" date="2016-09" db="EMBL/GenBank/DDBJ databases">
        <authorList>
            <person name="Hebert L."/>
            <person name="Moumen B."/>
        </authorList>
    </citation>
    <scope>NUCLEOTIDE SEQUENCE [LARGE SCALE GENOMIC DNA]</scope>
    <source>
        <strain evidence="4">OVI</strain>
    </source>
</reference>
<keyword evidence="1" id="KW-0479">Metal-binding</keyword>
<dbReference type="PANTHER" id="PTHR34524">
    <property type="entry name" value="CALCYPHOSIN"/>
    <property type="match status" value="1"/>
</dbReference>
<dbReference type="GO" id="GO:0046872">
    <property type="term" value="F:metal ion binding"/>
    <property type="evidence" value="ECO:0007669"/>
    <property type="project" value="UniProtKB-KW"/>
</dbReference>
<dbReference type="EMBL" id="CZPT02000953">
    <property type="protein sequence ID" value="SCU68306.1"/>
    <property type="molecule type" value="Genomic_DNA"/>
</dbReference>
<evidence type="ECO:0000313" key="5">
    <source>
        <dbReference type="Proteomes" id="UP000195570"/>
    </source>
</evidence>
<proteinExistence type="predicted"/>
<dbReference type="Proteomes" id="UP000195570">
    <property type="component" value="Unassembled WGS sequence"/>
</dbReference>
<dbReference type="RefSeq" id="XP_067079485.1">
    <property type="nucleotide sequence ID" value="XM_067223384.1"/>
</dbReference>
<dbReference type="InterPro" id="IPR011992">
    <property type="entry name" value="EF-hand-dom_pair"/>
</dbReference>
<dbReference type="AlphaFoldDB" id="A0A1G4I938"/>
<keyword evidence="5" id="KW-1185">Reference proteome</keyword>
<protein>
    <recommendedName>
        <fullName evidence="6">EF-hand domain-containing protein</fullName>
    </recommendedName>
</protein>
<evidence type="ECO:0000256" key="1">
    <source>
        <dbReference type="ARBA" id="ARBA00022723"/>
    </source>
</evidence>
<keyword evidence="2" id="KW-0677">Repeat</keyword>
<evidence type="ECO:0000256" key="2">
    <source>
        <dbReference type="ARBA" id="ARBA00022737"/>
    </source>
</evidence>
<dbReference type="GeneID" id="92382755"/>
<accession>A0A1G4I938</accession>
<gene>
    <name evidence="4" type="ORF">TEOVI_000882100</name>
</gene>
<evidence type="ECO:0008006" key="6">
    <source>
        <dbReference type="Google" id="ProtNLM"/>
    </source>
</evidence>
<organism evidence="4 5">
    <name type="scientific">Trypanosoma equiperdum</name>
    <dbReference type="NCBI Taxonomy" id="5694"/>
    <lineage>
        <taxon>Eukaryota</taxon>
        <taxon>Discoba</taxon>
        <taxon>Euglenozoa</taxon>
        <taxon>Kinetoplastea</taxon>
        <taxon>Metakinetoplastina</taxon>
        <taxon>Trypanosomatida</taxon>
        <taxon>Trypanosomatidae</taxon>
        <taxon>Trypanosoma</taxon>
    </lineage>
</organism>
<dbReference type="VEuPathDB" id="TriTrypDB:TEOVI_000882100"/>
<sequence>MIGGQHKKERISERLQNCQNQPKNRCYLPGTQLLTGGYSTKTLQGNWSEERADAGYYDGKAIVPTHLSKIWTTEYTVMTNHAMKRAQEQAPVFDQATLVDIVDRNHRAYPTHQPHLDPQLPKLKEEAFKTTMRTSFNHPQEVKLREEAYVRPVIGNTPAAQARAIIMRFRRQLLISMEGQSAFPGNVLRQVRLALERNDVVGNGVLNVEETFRGFTEAGVETSIPECVALVRGLDMKGDNMLSIRKVMDEMRGEERDRRYSIIEGVYELLKKLCSNGVVRLHHLVDLIDVDSMESVLNGTVSSADALRAFTTQWDLPLEAHISFETFHTFFRDSSFELKTDQEFEILMRNVWHLSGGNGKNVNTSCRRLNVVHKDGRASVQEVKDDLDIKDDDPNLMERILANLATQGIKDVSSLTIIPKRR</sequence>
<comment type="caution">
    <text evidence="4">The sequence shown here is derived from an EMBL/GenBank/DDBJ whole genome shotgun (WGS) entry which is preliminary data.</text>
</comment>
<dbReference type="PANTHER" id="PTHR34524:SF9">
    <property type="entry name" value="EF-HAND DOMAIN-CONTAINING PROTEIN"/>
    <property type="match status" value="1"/>
</dbReference>
<evidence type="ECO:0000313" key="4">
    <source>
        <dbReference type="EMBL" id="SCU68306.1"/>
    </source>
</evidence>